<dbReference type="EMBL" id="QYYH01000084">
    <property type="protein sequence ID" value="RJY11410.1"/>
    <property type="molecule type" value="Genomic_DNA"/>
</dbReference>
<feature type="compositionally biased region" description="Polar residues" evidence="1">
    <location>
        <begin position="1061"/>
        <end position="1073"/>
    </location>
</feature>
<feature type="region of interest" description="Disordered" evidence="1">
    <location>
        <begin position="1250"/>
        <end position="1272"/>
    </location>
</feature>
<dbReference type="Gene3D" id="2.30.30.140">
    <property type="match status" value="2"/>
</dbReference>
<feature type="region of interest" description="Disordered" evidence="1">
    <location>
        <begin position="1137"/>
        <end position="1186"/>
    </location>
</feature>
<keyword evidence="3" id="KW-1185">Reference proteome</keyword>
<sequence>MSAETSIAPKQSPTLARQVYNAMPSGKTIVQTALTAGVGLATGGPAGAAVGLAYQVAIKPKADEVIDFIAKKTVDCLPDKVKESTVGKYTTSGIKTALQGTFAGALAPQGLVHGAITGTSGILASKGAVAVSNSVQDKLDVPKDSYLRCITNFFVGTTAGYGGTKLAGTALDYASAPTVENDEGYVSDDESDIKQPENTLLIEKHDDSPLKANHKAPINDDTLEGLLTNPKQVDIRDGPPDNSHNPSRMGGGRNILSVNENPKMNEPPRQHPRVSRDAENCVDMGRGVNRRKWFVPLGRDDNRGAIKPLGGVEECSVRNTVNNQGIVGLAPAKIKSTGCVPIFEILQIRGASSTTDSIPSYMEGCTPVFVNCNGGGHGVKFRQGTSFKQFHATPVNVSNQCVPPDAKAYDCNSALILPFGSVINTTDIPSEFNQALSPNSNVMVRTPNNNILVPWSMFYQKVREKNPHARCEGNNQGQPNTEFLTITDYNQAYNDIVSNCTTASMDASNGVLHLDDITIDVLGQALVESSANPPMVTDGFVSIPWVTFERRLQSSAASRGICSDSSRYPGSINSRTLTRRFLRRAFRTCDSPVVLNDAQYHPISVEDIGNITDSRGLNIPDDALVSAGGNHISYWRDVKPLLSECHLESRGIKKVGVEQMRQAIINAPKALDRICFVDNRKTPIIYGNVVHADDLSTAFQNGSAVELAPNDIVFNGEKHVLWQDVSRGFNYEDSACVRDRNAWRNVSRDTLFKSIEQAPRASFAERECSFQVDFLNSTEVIEVNNISQIFVQSYPQWSTTGLAINSNQEIMHEDRVYLWRDIAPFLPEQNTCEQSLETVDGELNAYKGVTESTLISAINRYRQSLVLDVVEKYGLPAGVAVGATSLIGCTIFGTCIVTRRQAKKAIYKLKKEVSAETNGALRLSEQEAKYILLQHKTDKKMDFKAITEEVKVLRKAGGTSNVKALFAVGESVEVLCLTGSKITGASVVARGTIDHIDTANKKAFICTSSGKVKEFDLTAVRKASVAVKSRSVKSGVDKEKWVDLEMVSTKPPVMPKPPESAQKSTPKASTTPPNKEKKLEPAITFRKGEAVTVVTKTNILGDTLTSATVVKNKGNKVVVRLKGDNLDKEFDKSIVRKQADPKAEASRLPAKKDAASDVPKNPITKQLESGAKATPKASATSSTTAKKLEPAITFRKGDTVNVVTKKSMFGDTVTSATVVKVNGDKIVVRLKGDKEDKEFEKSLVNKQAVPKAEAPKPSVKKEVETEVEKDVSKMPITKQPESVEKTIPKVSAAPSTTGNKHEPAITFRKGETVNVVTKKNMFGNTVTSATFVKVKGDIVVVRLKGDKEDKEFEKSSVSKLVSPKVEASKLEIPKPAVKKEAAKGVTKEVIKQPETVTKATHKPSAILSAAIKSPEPQVTFQKGEKVNVVIKKGTFWNTVTAATFVKVNKGDKIEVRLEGDKDVKEFDKSAVSKLG</sequence>
<accession>A0A3A6TS51</accession>
<feature type="compositionally biased region" description="Basic and acidic residues" evidence="1">
    <location>
        <begin position="1137"/>
        <end position="1155"/>
    </location>
</feature>
<evidence type="ECO:0000256" key="1">
    <source>
        <dbReference type="SAM" id="MobiDB-lite"/>
    </source>
</evidence>
<dbReference type="RefSeq" id="WP_121854113.1">
    <property type="nucleotide sequence ID" value="NZ_CP037952.1"/>
</dbReference>
<feature type="compositionally biased region" description="Basic and acidic residues" evidence="1">
    <location>
        <begin position="1259"/>
        <end position="1272"/>
    </location>
</feature>
<dbReference type="Proteomes" id="UP000273022">
    <property type="component" value="Unassembled WGS sequence"/>
</dbReference>
<feature type="region of interest" description="Disordered" evidence="1">
    <location>
        <begin position="230"/>
        <end position="276"/>
    </location>
</feature>
<organism evidence="2 3">
    <name type="scientific">Parashewanella spongiae</name>
    <dbReference type="NCBI Taxonomy" id="342950"/>
    <lineage>
        <taxon>Bacteria</taxon>
        <taxon>Pseudomonadati</taxon>
        <taxon>Pseudomonadota</taxon>
        <taxon>Gammaproteobacteria</taxon>
        <taxon>Alteromonadales</taxon>
        <taxon>Shewanellaceae</taxon>
        <taxon>Parashewanella</taxon>
    </lineage>
</organism>
<gene>
    <name evidence="2" type="ORF">D5R81_13220</name>
</gene>
<name>A0A3A6TS51_9GAMM</name>
<reference evidence="2 3" key="1">
    <citation type="submission" date="2018-09" db="EMBL/GenBank/DDBJ databases">
        <title>Phylogeny of the Shewanellaceae, and recommendation for two new genera, Pseudoshewanella and Parashewanella.</title>
        <authorList>
            <person name="Wang G."/>
        </authorList>
    </citation>
    <scope>NUCLEOTIDE SEQUENCE [LARGE SCALE GENOMIC DNA]</scope>
    <source>
        <strain evidence="2 3">KCTC 22492</strain>
    </source>
</reference>
<comment type="caution">
    <text evidence="2">The sequence shown here is derived from an EMBL/GenBank/DDBJ whole genome shotgun (WGS) entry which is preliminary data.</text>
</comment>
<proteinExistence type="predicted"/>
<evidence type="ECO:0000313" key="3">
    <source>
        <dbReference type="Proteomes" id="UP000273022"/>
    </source>
</evidence>
<feature type="compositionally biased region" description="Low complexity" evidence="1">
    <location>
        <begin position="1169"/>
        <end position="1185"/>
    </location>
</feature>
<feature type="region of interest" description="Disordered" evidence="1">
    <location>
        <begin position="1048"/>
        <end position="1081"/>
    </location>
</feature>
<dbReference type="OrthoDB" id="6412730at2"/>
<evidence type="ECO:0000313" key="2">
    <source>
        <dbReference type="EMBL" id="RJY11410.1"/>
    </source>
</evidence>
<feature type="compositionally biased region" description="Basic and acidic residues" evidence="1">
    <location>
        <begin position="266"/>
        <end position="276"/>
    </location>
</feature>
<protein>
    <submittedName>
        <fullName evidence="2">Uncharacterized protein</fullName>
    </submittedName>
</protein>